<name>A0A5Q5BSU4_MYCSS</name>
<reference evidence="2" key="1">
    <citation type="submission" date="2006-06" db="EMBL/GenBank/DDBJ databases">
        <title>Complete sequence of plasmid of Mycobacterium sp. MCS.</title>
        <authorList>
            <consortium name="US DOE Joint Genome Institute"/>
            <person name="Copeland A."/>
            <person name="Lucas S."/>
            <person name="Lapidus A."/>
            <person name="Barry K."/>
            <person name="Detter J.C."/>
            <person name="Glavina del Rio T."/>
            <person name="Hammon N."/>
            <person name="Israni S."/>
            <person name="Dalin E."/>
            <person name="Tice H."/>
            <person name="Pitluck S."/>
            <person name="Martinez M."/>
            <person name="Schmutz J."/>
            <person name="Larimer F."/>
            <person name="Land M."/>
            <person name="Hauser L."/>
            <person name="Kyrpides N."/>
            <person name="Kim E."/>
            <person name="Miller C.D."/>
            <person name="Hughes J.E."/>
            <person name="Anderson A.J."/>
            <person name="Sims R.C."/>
            <person name="Richardson P."/>
        </authorList>
    </citation>
    <scope>NUCLEOTIDE SEQUENCE [LARGE SCALE GENOMIC DNA]</scope>
    <source>
        <strain evidence="2">MCS</strain>
        <plasmid evidence="2">Plasmid1</plasmid>
    </source>
</reference>
<evidence type="ECO:0000313" key="2">
    <source>
        <dbReference type="EMBL" id="ABG11599.1"/>
    </source>
</evidence>
<dbReference type="EMBL" id="CP000385">
    <property type="protein sequence ID" value="ABG11599.1"/>
    <property type="molecule type" value="Genomic_DNA"/>
</dbReference>
<proteinExistence type="predicted"/>
<sequence>MGHVSEDAYPHHVVQRPRKRTNPVDVADFTLLVKVPGQPAAIKAFTDDEADDARKYAADTGGTVVPLPLPPPDGYAAGADGNLAPLPPPTCAGMADPERGDGAD</sequence>
<gene>
    <name evidence="2" type="ordered locus">Mmcs_5499</name>
</gene>
<keyword evidence="2" id="KW-0614">Plasmid</keyword>
<feature type="compositionally biased region" description="Basic and acidic residues" evidence="1">
    <location>
        <begin position="1"/>
        <end position="10"/>
    </location>
</feature>
<evidence type="ECO:0000256" key="1">
    <source>
        <dbReference type="SAM" id="MobiDB-lite"/>
    </source>
</evidence>
<protein>
    <submittedName>
        <fullName evidence="2">Uncharacterized protein</fullName>
    </submittedName>
</protein>
<organism evidence="2">
    <name type="scientific">Mycobacterium sp. (strain MCS)</name>
    <dbReference type="NCBI Taxonomy" id="164756"/>
    <lineage>
        <taxon>Bacteria</taxon>
        <taxon>Bacillati</taxon>
        <taxon>Actinomycetota</taxon>
        <taxon>Actinomycetes</taxon>
        <taxon>Mycobacteriales</taxon>
        <taxon>Mycobacteriaceae</taxon>
        <taxon>Mycobacterium</taxon>
    </lineage>
</organism>
<geneLocation type="plasmid" evidence="2">
    <name>Plasmid1</name>
</geneLocation>
<feature type="region of interest" description="Disordered" evidence="1">
    <location>
        <begin position="1"/>
        <end position="21"/>
    </location>
</feature>
<feature type="region of interest" description="Disordered" evidence="1">
    <location>
        <begin position="60"/>
        <end position="104"/>
    </location>
</feature>
<dbReference type="KEGG" id="mmc:Mmcs_5499"/>
<accession>A0A5Q5BSU4</accession>
<dbReference type="AlphaFoldDB" id="A0A5Q5BSU4"/>